<comment type="caution">
    <text evidence="2">The sequence shown here is derived from an EMBL/GenBank/DDBJ whole genome shotgun (WGS) entry which is preliminary data.</text>
</comment>
<keyword evidence="1" id="KW-0472">Membrane</keyword>
<evidence type="ECO:0000313" key="2">
    <source>
        <dbReference type="EMBL" id="GGA92137.1"/>
    </source>
</evidence>
<keyword evidence="1" id="KW-0812">Transmembrane</keyword>
<name>A0ABQ1HW40_9ALTE</name>
<gene>
    <name evidence="2" type="ORF">GCM10007414_00960</name>
</gene>
<dbReference type="Proteomes" id="UP000651977">
    <property type="component" value="Unassembled WGS sequence"/>
</dbReference>
<evidence type="ECO:0000256" key="1">
    <source>
        <dbReference type="SAM" id="Phobius"/>
    </source>
</evidence>
<proteinExistence type="predicted"/>
<feature type="transmembrane region" description="Helical" evidence="1">
    <location>
        <begin position="178"/>
        <end position="197"/>
    </location>
</feature>
<sequence length="219" mass="23375">MANSTLATDTRYKHKLHDAEPLKFFIALMDLKPFQNELTNEPKALVILSGIAMYRSLPRQRQMHLLQEILALPNKRLSGHLYGIVGQFTANTAWHPWSMTAKELQSYFASNKAVSDALTEAGFGTPSVSAAAVVGGIYGGLTLGLGGQASATAASAATSNPLLEVAKKLGLKGRITKIGGRMLGVFVIAVIGLNMCATTSAKQAKKELALRGMLDLADY</sequence>
<dbReference type="RefSeq" id="WP_055731715.1">
    <property type="nucleotide sequence ID" value="NZ_BMDY01000001.1"/>
</dbReference>
<reference evidence="3" key="1">
    <citation type="journal article" date="2019" name="Int. J. Syst. Evol. Microbiol.">
        <title>The Global Catalogue of Microorganisms (GCM) 10K type strain sequencing project: providing services to taxonomists for standard genome sequencing and annotation.</title>
        <authorList>
            <consortium name="The Broad Institute Genomics Platform"/>
            <consortium name="The Broad Institute Genome Sequencing Center for Infectious Disease"/>
            <person name="Wu L."/>
            <person name="Ma J."/>
        </authorList>
    </citation>
    <scope>NUCLEOTIDE SEQUENCE [LARGE SCALE GENOMIC DNA]</scope>
    <source>
        <strain evidence="3">CGMCC 1.10131</strain>
    </source>
</reference>
<organism evidence="2 3">
    <name type="scientific">Agarivorans gilvus</name>
    <dbReference type="NCBI Taxonomy" id="680279"/>
    <lineage>
        <taxon>Bacteria</taxon>
        <taxon>Pseudomonadati</taxon>
        <taxon>Pseudomonadota</taxon>
        <taxon>Gammaproteobacteria</taxon>
        <taxon>Alteromonadales</taxon>
        <taxon>Alteromonadaceae</taxon>
        <taxon>Agarivorans</taxon>
    </lineage>
</organism>
<keyword evidence="1" id="KW-1133">Transmembrane helix</keyword>
<protein>
    <submittedName>
        <fullName evidence="2">Uncharacterized protein</fullName>
    </submittedName>
</protein>
<keyword evidence="3" id="KW-1185">Reference proteome</keyword>
<accession>A0ABQ1HW40</accession>
<dbReference type="EMBL" id="BMDY01000001">
    <property type="protein sequence ID" value="GGA92137.1"/>
    <property type="molecule type" value="Genomic_DNA"/>
</dbReference>
<evidence type="ECO:0000313" key="3">
    <source>
        <dbReference type="Proteomes" id="UP000651977"/>
    </source>
</evidence>